<dbReference type="OrthoDB" id="540503at2759"/>
<gene>
    <name evidence="12" type="ORF">BB561_004837</name>
</gene>
<accession>A0A2T9YDX7</accession>
<keyword evidence="4 10" id="KW-0812">Transmembrane</keyword>
<feature type="transmembrane region" description="Helical" evidence="10">
    <location>
        <begin position="197"/>
        <end position="216"/>
    </location>
</feature>
<evidence type="ECO:0000256" key="9">
    <source>
        <dbReference type="ARBA" id="ARBA00023136"/>
    </source>
</evidence>
<reference evidence="12 13" key="1">
    <citation type="journal article" date="2018" name="MBio">
        <title>Comparative Genomics Reveals the Core Gene Toolbox for the Fungus-Insect Symbiosis.</title>
        <authorList>
            <person name="Wang Y."/>
            <person name="Stata M."/>
            <person name="Wang W."/>
            <person name="Stajich J.E."/>
            <person name="White M.M."/>
            <person name="Moncalvo J.M."/>
        </authorList>
    </citation>
    <scope>NUCLEOTIDE SEQUENCE [LARGE SCALE GENOMIC DNA]</scope>
    <source>
        <strain evidence="12 13">SWE-8-4</strain>
    </source>
</reference>
<dbReference type="InterPro" id="IPR001104">
    <property type="entry name" value="3-oxo-5_a-steroid_4-DH_C"/>
</dbReference>
<dbReference type="Gene3D" id="3.10.20.90">
    <property type="entry name" value="Phosphatidylinositol 3-kinase Catalytic Subunit, Chain A, domain 1"/>
    <property type="match status" value="1"/>
</dbReference>
<proteinExistence type="inferred from homology"/>
<dbReference type="Proteomes" id="UP000245383">
    <property type="component" value="Unassembled WGS sequence"/>
</dbReference>
<dbReference type="GO" id="GO:0016627">
    <property type="term" value="F:oxidoreductase activity, acting on the CH-CH group of donors"/>
    <property type="evidence" value="ECO:0007669"/>
    <property type="project" value="InterPro"/>
</dbReference>
<feature type="domain" description="Ubiquitin-like" evidence="11">
    <location>
        <begin position="1"/>
        <end position="81"/>
    </location>
</feature>
<evidence type="ECO:0000256" key="1">
    <source>
        <dbReference type="ARBA" id="ARBA00004477"/>
    </source>
</evidence>
<dbReference type="STRING" id="133385.A0A2T9YDX7"/>
<evidence type="ECO:0000256" key="6">
    <source>
        <dbReference type="ARBA" id="ARBA00022989"/>
    </source>
</evidence>
<keyword evidence="8" id="KW-0443">Lipid metabolism</keyword>
<evidence type="ECO:0000256" key="4">
    <source>
        <dbReference type="ARBA" id="ARBA00022692"/>
    </source>
</evidence>
<organism evidence="12 13">
    <name type="scientific">Smittium simulii</name>
    <dbReference type="NCBI Taxonomy" id="133385"/>
    <lineage>
        <taxon>Eukaryota</taxon>
        <taxon>Fungi</taxon>
        <taxon>Fungi incertae sedis</taxon>
        <taxon>Zoopagomycota</taxon>
        <taxon>Kickxellomycotina</taxon>
        <taxon>Harpellomycetes</taxon>
        <taxon>Harpellales</taxon>
        <taxon>Legeriomycetaceae</taxon>
        <taxon>Smittium</taxon>
    </lineage>
</organism>
<dbReference type="PROSITE" id="PS50244">
    <property type="entry name" value="S5A_REDUCTASE"/>
    <property type="match status" value="1"/>
</dbReference>
<dbReference type="Pfam" id="PF02544">
    <property type="entry name" value="Steroid_dh"/>
    <property type="match status" value="1"/>
</dbReference>
<evidence type="ECO:0000256" key="2">
    <source>
        <dbReference type="ARBA" id="ARBA00007742"/>
    </source>
</evidence>
<comment type="subcellular location">
    <subcellularLocation>
        <location evidence="1">Endoplasmic reticulum membrane</location>
        <topology evidence="1">Multi-pass membrane protein</topology>
    </subcellularLocation>
</comment>
<name>A0A2T9YDX7_9FUNG</name>
<keyword evidence="3" id="KW-0444">Lipid biosynthesis</keyword>
<dbReference type="InterPro" id="IPR000626">
    <property type="entry name" value="Ubiquitin-like_dom"/>
</dbReference>
<dbReference type="PROSITE" id="PS50053">
    <property type="entry name" value="UBIQUITIN_2"/>
    <property type="match status" value="1"/>
</dbReference>
<evidence type="ECO:0000256" key="10">
    <source>
        <dbReference type="SAM" id="Phobius"/>
    </source>
</evidence>
<keyword evidence="9 10" id="KW-0472">Membrane</keyword>
<comment type="similarity">
    <text evidence="2">Belongs to the steroid 5-alpha reductase family.</text>
</comment>
<dbReference type="PANTHER" id="PTHR10556:SF28">
    <property type="entry name" value="VERY-LONG-CHAIN ENOYL-COA REDUCTASE"/>
    <property type="match status" value="1"/>
</dbReference>
<dbReference type="AlphaFoldDB" id="A0A2T9YDX7"/>
<evidence type="ECO:0000313" key="12">
    <source>
        <dbReference type="EMBL" id="PVU90540.1"/>
    </source>
</evidence>
<protein>
    <recommendedName>
        <fullName evidence="11">Ubiquitin-like domain-containing protein</fullName>
    </recommendedName>
</protein>
<evidence type="ECO:0000256" key="8">
    <source>
        <dbReference type="ARBA" id="ARBA00023098"/>
    </source>
</evidence>
<feature type="transmembrane region" description="Helical" evidence="10">
    <location>
        <begin position="263"/>
        <end position="281"/>
    </location>
</feature>
<evidence type="ECO:0000259" key="11">
    <source>
        <dbReference type="PROSITE" id="PS50053"/>
    </source>
</evidence>
<comment type="caution">
    <text evidence="12">The sequence shown here is derived from an EMBL/GenBank/DDBJ whole genome shotgun (WGS) entry which is preliminary data.</text>
</comment>
<dbReference type="EMBL" id="MBFR01000251">
    <property type="protein sequence ID" value="PVU90540.1"/>
    <property type="molecule type" value="Genomic_DNA"/>
</dbReference>
<dbReference type="InterPro" id="IPR029071">
    <property type="entry name" value="Ubiquitin-like_domsf"/>
</dbReference>
<keyword evidence="13" id="KW-1185">Reference proteome</keyword>
<evidence type="ECO:0000256" key="5">
    <source>
        <dbReference type="ARBA" id="ARBA00022857"/>
    </source>
</evidence>
<keyword evidence="5" id="KW-0521">NADP</keyword>
<feature type="transmembrane region" description="Helical" evidence="10">
    <location>
        <begin position="165"/>
        <end position="185"/>
    </location>
</feature>
<keyword evidence="6 10" id="KW-1133">Transmembrane helix</keyword>
<dbReference type="SUPFAM" id="SSF54236">
    <property type="entry name" value="Ubiquitin-like"/>
    <property type="match status" value="1"/>
</dbReference>
<evidence type="ECO:0000256" key="7">
    <source>
        <dbReference type="ARBA" id="ARBA00023002"/>
    </source>
</evidence>
<dbReference type="CDD" id="cd01801">
    <property type="entry name" value="Ubl_TECR_like"/>
    <property type="match status" value="1"/>
</dbReference>
<evidence type="ECO:0000313" key="13">
    <source>
        <dbReference type="Proteomes" id="UP000245383"/>
    </source>
</evidence>
<sequence>MKLNISALAYKSLLFPTKKSSLEIEVSNKTSISEVKSIIAKKIAHLTIYRQRISDQNKKPFLDDNATLEKLEVKDGDTLIVKDLGPQISWTLVFLVEYAGPILIHSFFYHFSSLAYGKVFEHSKPQKYLYFMALFHYFKRELETVFVHRFSLSTMPYTNIFKNSAHYYILGGLFIAYPNYSPILAEGSPFASSISDLTLYLSLSLFLFFEFSNLITHITLRNLRPAGTTIRNIPKGYGFDLVSCPNYLFEIMSWVAYSLISRAYIWVFIAFSTFQMFSWAIKKHKRYIKDFSDYPKTRKAIFPYII</sequence>
<dbReference type="GO" id="GO:0005789">
    <property type="term" value="C:endoplasmic reticulum membrane"/>
    <property type="evidence" value="ECO:0007669"/>
    <property type="project" value="UniProtKB-SubCell"/>
</dbReference>
<dbReference type="InterPro" id="IPR039357">
    <property type="entry name" value="SRD5A/TECR"/>
</dbReference>
<dbReference type="PANTHER" id="PTHR10556">
    <property type="entry name" value="3-OXO-5-ALPHA-STEROID 4-DEHYDROGENASE"/>
    <property type="match status" value="1"/>
</dbReference>
<keyword evidence="7" id="KW-0560">Oxidoreductase</keyword>
<dbReference type="GO" id="GO:0042761">
    <property type="term" value="P:very long-chain fatty acid biosynthetic process"/>
    <property type="evidence" value="ECO:0007669"/>
    <property type="project" value="TreeGrafter"/>
</dbReference>
<evidence type="ECO:0000256" key="3">
    <source>
        <dbReference type="ARBA" id="ARBA00022516"/>
    </source>
</evidence>